<dbReference type="KEGG" id="cmv:CMUST_15160"/>
<dbReference type="GO" id="GO:0016787">
    <property type="term" value="F:hydrolase activity"/>
    <property type="evidence" value="ECO:0007669"/>
    <property type="project" value="UniProtKB-KW"/>
</dbReference>
<dbReference type="Proteomes" id="UP000035199">
    <property type="component" value="Chromosome"/>
</dbReference>
<protein>
    <submittedName>
        <fullName evidence="1">Putative glycosyl hydrolase family 15</fullName>
    </submittedName>
</protein>
<keyword evidence="1" id="KW-0378">Hydrolase</keyword>
<sequence>MVAINEPKPRPRLAWIRYGYPISDWQLKRAVGNFRVAILQPWETQIATKLKEADPAMTVLAYKCLSSVRDYEPGPVFSSGISPNQAAELGTTAGVADWAGYGGHIQQQVWNPTYQEAWVSNVVSEIADSPFDGVMADNDVWEDYYGHGLDMEQTRAGLETIINQAGTDLNAHGKILVPNIAESRLQEGRWHRHSRYGGGYEECWLGWGSSGDGWLSIDHCLDQVAAMDDDGLIIARVPGSTKNYTHHLRLALASAWVFLPHRDIAVSATGHDKYNGIPLFPDIDLGEIESDIQREGDTFMRKFQHGEAYVNLGDEINEYGMPPKTGKLVTRE</sequence>
<name>A0A0G3H1N1_9CORY</name>
<proteinExistence type="predicted"/>
<evidence type="ECO:0000313" key="1">
    <source>
        <dbReference type="EMBL" id="AKK07321.1"/>
    </source>
</evidence>
<dbReference type="PATRIC" id="fig|571915.4.peg.3253"/>
<organism evidence="1 2">
    <name type="scientific">Corynebacterium mustelae</name>
    <dbReference type="NCBI Taxonomy" id="571915"/>
    <lineage>
        <taxon>Bacteria</taxon>
        <taxon>Bacillati</taxon>
        <taxon>Actinomycetota</taxon>
        <taxon>Actinomycetes</taxon>
        <taxon>Mycobacteriales</taxon>
        <taxon>Corynebacteriaceae</taxon>
        <taxon>Corynebacterium</taxon>
    </lineage>
</organism>
<reference evidence="1 2" key="1">
    <citation type="journal article" date="2015" name="Genome Announc.">
        <title>Complete Genome Sequence of the Type Strain Corynebacterium mustelae DSM 45274, Isolated from Various Tissues of a Male Ferret with Lethal Sepsis.</title>
        <authorList>
            <person name="Ruckert C."/>
            <person name="Eimer J."/>
            <person name="Winkler A."/>
            <person name="Tauch A."/>
        </authorList>
    </citation>
    <scope>NUCLEOTIDE SEQUENCE [LARGE SCALE GENOMIC DNA]</scope>
    <source>
        <strain evidence="1 2">DSM 45274</strain>
    </source>
</reference>
<dbReference type="AlphaFoldDB" id="A0A0G3H1N1"/>
<dbReference type="EMBL" id="CP011542">
    <property type="protein sequence ID" value="AKK07321.1"/>
    <property type="molecule type" value="Genomic_DNA"/>
</dbReference>
<dbReference type="InterPro" id="IPR013785">
    <property type="entry name" value="Aldolase_TIM"/>
</dbReference>
<accession>A0A0G3H1N1</accession>
<keyword evidence="2" id="KW-1185">Reference proteome</keyword>
<dbReference type="STRING" id="571915.CMUST_15160"/>
<dbReference type="InterPro" id="IPR029455">
    <property type="entry name" value="GHL15"/>
</dbReference>
<reference evidence="2" key="2">
    <citation type="submission" date="2015-05" db="EMBL/GenBank/DDBJ databases">
        <title>Complete genome sequence of Corynebacterium mustelae DSM 45274, isolated from various tissues of a male ferret with lethal sepsis.</title>
        <authorList>
            <person name="Ruckert C."/>
            <person name="Albersmeier A."/>
            <person name="Winkler A."/>
            <person name="Tauch A."/>
        </authorList>
    </citation>
    <scope>NUCLEOTIDE SEQUENCE [LARGE SCALE GENOMIC DNA]</scope>
    <source>
        <strain evidence="2">DSM 45274</strain>
    </source>
</reference>
<evidence type="ECO:0000313" key="2">
    <source>
        <dbReference type="Proteomes" id="UP000035199"/>
    </source>
</evidence>
<gene>
    <name evidence="1" type="ORF">CMUST_15160</name>
</gene>
<dbReference type="Gene3D" id="3.20.20.70">
    <property type="entry name" value="Aldolase class I"/>
    <property type="match status" value="1"/>
</dbReference>
<dbReference type="Pfam" id="PF14885">
    <property type="entry name" value="GHL15"/>
    <property type="match status" value="1"/>
</dbReference>